<protein>
    <recommendedName>
        <fullName evidence="3 4">Tyrosinase copper-binding domain-containing protein</fullName>
    </recommendedName>
</protein>
<dbReference type="GO" id="GO:0046872">
    <property type="term" value="F:metal ion binding"/>
    <property type="evidence" value="ECO:0007669"/>
    <property type="project" value="UniProtKB-KW"/>
</dbReference>
<keyword evidence="2" id="KW-0186">Copper</keyword>
<evidence type="ECO:0000256" key="1">
    <source>
        <dbReference type="ARBA" id="ARBA00022723"/>
    </source>
</evidence>
<evidence type="ECO:0000259" key="3">
    <source>
        <dbReference type="PROSITE" id="PS00497"/>
    </source>
</evidence>
<dbReference type="PROSITE" id="PS00497">
    <property type="entry name" value="TYROSINASE_1"/>
    <property type="match status" value="1"/>
</dbReference>
<keyword evidence="6" id="KW-1185">Reference proteome</keyword>
<dbReference type="Pfam" id="PF00264">
    <property type="entry name" value="Tyrosinase"/>
    <property type="match status" value="1"/>
</dbReference>
<dbReference type="SUPFAM" id="SSF48056">
    <property type="entry name" value="Di-copper centre-containing domain"/>
    <property type="match status" value="1"/>
</dbReference>
<reference evidence="5" key="1">
    <citation type="submission" date="2018-11" db="EMBL/GenBank/DDBJ databases">
        <authorList>
            <person name="Alioto T."/>
            <person name="Alioto T."/>
        </authorList>
    </citation>
    <scope>NUCLEOTIDE SEQUENCE</scope>
</reference>
<dbReference type="PRINTS" id="PR00092">
    <property type="entry name" value="TYROSINASE"/>
</dbReference>
<dbReference type="InterPro" id="IPR050316">
    <property type="entry name" value="Tyrosinase/Hemocyanin"/>
</dbReference>
<feature type="domain" description="Tyrosinase copper-binding" evidence="3">
    <location>
        <begin position="279"/>
        <end position="296"/>
    </location>
</feature>
<dbReference type="AlphaFoldDB" id="A0A8B6CPI6"/>
<evidence type="ECO:0000259" key="4">
    <source>
        <dbReference type="PROSITE" id="PS00498"/>
    </source>
</evidence>
<dbReference type="OrthoDB" id="6132182at2759"/>
<gene>
    <name evidence="5" type="ORF">MGAL_10B069350</name>
</gene>
<name>A0A8B6CPI6_MYTGA</name>
<comment type="caution">
    <text evidence="5">The sequence shown here is derived from an EMBL/GenBank/DDBJ whole genome shotgun (WGS) entry which is preliminary data.</text>
</comment>
<feature type="non-terminal residue" evidence="5">
    <location>
        <position position="1"/>
    </location>
</feature>
<proteinExistence type="predicted"/>
<keyword evidence="1" id="KW-0479">Metal-binding</keyword>
<dbReference type="EMBL" id="UYJE01002152">
    <property type="protein sequence ID" value="VDI08181.1"/>
    <property type="molecule type" value="Genomic_DNA"/>
</dbReference>
<evidence type="ECO:0000313" key="6">
    <source>
        <dbReference type="Proteomes" id="UP000596742"/>
    </source>
</evidence>
<dbReference type="InterPro" id="IPR008922">
    <property type="entry name" value="Di-copper_centre_dom_sf"/>
</dbReference>
<dbReference type="InterPro" id="IPR002227">
    <property type="entry name" value="Tyrosinase_Cu-bd"/>
</dbReference>
<dbReference type="PROSITE" id="PS00498">
    <property type="entry name" value="TYROSINASE_2"/>
    <property type="match status" value="1"/>
</dbReference>
<evidence type="ECO:0000313" key="5">
    <source>
        <dbReference type="EMBL" id="VDI08181.1"/>
    </source>
</evidence>
<dbReference type="Gene3D" id="1.10.1280.10">
    <property type="entry name" value="Di-copper center containing domain from catechol oxidase"/>
    <property type="match status" value="1"/>
</dbReference>
<organism evidence="5 6">
    <name type="scientific">Mytilus galloprovincialis</name>
    <name type="common">Mediterranean mussel</name>
    <dbReference type="NCBI Taxonomy" id="29158"/>
    <lineage>
        <taxon>Eukaryota</taxon>
        <taxon>Metazoa</taxon>
        <taxon>Spiralia</taxon>
        <taxon>Lophotrochozoa</taxon>
        <taxon>Mollusca</taxon>
        <taxon>Bivalvia</taxon>
        <taxon>Autobranchia</taxon>
        <taxon>Pteriomorphia</taxon>
        <taxon>Mytilida</taxon>
        <taxon>Mytiloidea</taxon>
        <taxon>Mytilidae</taxon>
        <taxon>Mytilinae</taxon>
        <taxon>Mytilus</taxon>
    </lineage>
</organism>
<feature type="domain" description="Tyrosinase copper-binding" evidence="4">
    <location>
        <begin position="418"/>
        <end position="429"/>
    </location>
</feature>
<dbReference type="PANTHER" id="PTHR11474:SF126">
    <property type="entry name" value="TYROSINASE-LIKE PROTEIN TYR-1-RELATED"/>
    <property type="match status" value="1"/>
</dbReference>
<dbReference type="GO" id="GO:0016491">
    <property type="term" value="F:oxidoreductase activity"/>
    <property type="evidence" value="ECO:0007669"/>
    <property type="project" value="InterPro"/>
</dbReference>
<evidence type="ECO:0000256" key="2">
    <source>
        <dbReference type="ARBA" id="ARBA00023008"/>
    </source>
</evidence>
<dbReference type="PANTHER" id="PTHR11474">
    <property type="entry name" value="TYROSINASE FAMILY MEMBER"/>
    <property type="match status" value="1"/>
</dbReference>
<sequence length="561" mass="65347">MHVAVSKETPLYLRGLKIKKTVIKAYVNNAFKIIKICKIFDDDINKWIFLHFEWSIRNFQRNFPEFYEKTDSNKVYLHSKNTNNANKALFDIQKCIRNIILIHVYYYDTFLLHRQLSQRDNSYIVYNVSQSVCPSVCLSDCPSEHGTILNVHGLLALTILKTTLYKTQNNRSWKSATMPSLYKILFLLLGLFPLCRLQFRSQNSNNNLNANFVQWMNGLFYLPPDGQLRVRKEYRTLTDTERNDFHRALVMLKRDRSIAPNKYDALASLHHLNTAAGAHGGPNFPGWHRVYLVLIENALREKVPNVTLPYWDNTLDANLPDPRLSITWSPLFLGSSRGVVRTGPFAGWNTPYGALRRNVGTDRRLMSSTDLGLILSRRWLWEITNPSASDQYNLELLHNHVHVYVGEQMSRIESASYDPAFFTHHTFIDCLWEEFRERQRARGINPGRDYPRIVGDNQHQPLVPMGLGRLLVIDGINDIFTRRIYKCEKRPTCVQGTNHCGSQYLRCNWSNRQCLPLIMGRSEMIKKSIRLIRLVIESCRYKRYQIHIDAWFITESVKTAS</sequence>
<accession>A0A8B6CPI6</accession>
<dbReference type="Proteomes" id="UP000596742">
    <property type="component" value="Unassembled WGS sequence"/>
</dbReference>